<dbReference type="Proteomes" id="UP000816034">
    <property type="component" value="Unassembled WGS sequence"/>
</dbReference>
<dbReference type="RefSeq" id="XP_044555520.1">
    <property type="nucleotide sequence ID" value="XM_044697097.1"/>
</dbReference>
<feature type="region of interest" description="Disordered" evidence="1">
    <location>
        <begin position="1"/>
        <end position="26"/>
    </location>
</feature>
<feature type="transmembrane region" description="Helical" evidence="2">
    <location>
        <begin position="65"/>
        <end position="88"/>
    </location>
</feature>
<evidence type="ECO:0000313" key="3">
    <source>
        <dbReference type="EMBL" id="KAG2393626.1"/>
    </source>
</evidence>
<organism evidence="3 4">
    <name type="scientific">Naegleria lovaniensis</name>
    <name type="common">Amoeba</name>
    <dbReference type="NCBI Taxonomy" id="51637"/>
    <lineage>
        <taxon>Eukaryota</taxon>
        <taxon>Discoba</taxon>
        <taxon>Heterolobosea</taxon>
        <taxon>Tetramitia</taxon>
        <taxon>Eutetramitia</taxon>
        <taxon>Vahlkampfiidae</taxon>
        <taxon>Naegleria</taxon>
    </lineage>
</organism>
<keyword evidence="4" id="KW-1185">Reference proteome</keyword>
<dbReference type="AlphaFoldDB" id="A0AA88H6S2"/>
<reference evidence="3 4" key="1">
    <citation type="journal article" date="2018" name="BMC Genomics">
        <title>The genome of Naegleria lovaniensis, the basis for a comparative approach to unravel pathogenicity factors of the human pathogenic amoeba N. fowleri.</title>
        <authorList>
            <person name="Liechti N."/>
            <person name="Schurch N."/>
            <person name="Bruggmann R."/>
            <person name="Wittwer M."/>
        </authorList>
    </citation>
    <scope>NUCLEOTIDE SEQUENCE [LARGE SCALE GENOMIC DNA]</scope>
    <source>
        <strain evidence="3 4">ATCC 30569</strain>
    </source>
</reference>
<protein>
    <submittedName>
        <fullName evidence="3">Uncharacterized protein</fullName>
    </submittedName>
</protein>
<gene>
    <name evidence="3" type="ORF">C9374_007157</name>
</gene>
<feature type="compositionally biased region" description="Basic and acidic residues" evidence="1">
    <location>
        <begin position="8"/>
        <end position="26"/>
    </location>
</feature>
<evidence type="ECO:0000256" key="1">
    <source>
        <dbReference type="SAM" id="MobiDB-lite"/>
    </source>
</evidence>
<name>A0AA88H6S2_NAELO</name>
<feature type="transmembrane region" description="Helical" evidence="2">
    <location>
        <begin position="161"/>
        <end position="192"/>
    </location>
</feature>
<evidence type="ECO:0000313" key="4">
    <source>
        <dbReference type="Proteomes" id="UP000816034"/>
    </source>
</evidence>
<dbReference type="EMBL" id="PYSW02000002">
    <property type="protein sequence ID" value="KAG2393626.1"/>
    <property type="molecule type" value="Genomic_DNA"/>
</dbReference>
<accession>A0AA88H6S2</accession>
<keyword evidence="2" id="KW-1133">Transmembrane helix</keyword>
<proteinExistence type="predicted"/>
<feature type="transmembrane region" description="Helical" evidence="2">
    <location>
        <begin position="100"/>
        <end position="121"/>
    </location>
</feature>
<evidence type="ECO:0000256" key="2">
    <source>
        <dbReference type="SAM" id="Phobius"/>
    </source>
</evidence>
<comment type="caution">
    <text evidence="3">The sequence shown here is derived from an EMBL/GenBank/DDBJ whole genome shotgun (WGS) entry which is preliminary data.</text>
</comment>
<feature type="transmembrane region" description="Helical" evidence="2">
    <location>
        <begin position="128"/>
        <end position="149"/>
    </location>
</feature>
<sequence>MISNRRKAQIEEEHHQDETDSDSSIHNDEDIQYHRSELKDFDPQMLSPPKPLAFKDKVRKRIKAGIVNIILFLWEMVLSIVSIAMLGVYFQACNNCDQPIWSWLLVNTCMAFLCTSVVLFLKGKKMVVIAILYSFLRSGWSIYGIVVVARETSCVAKHANGAHIFSIISIISNVIQVVVITLIGSFLVGLYVAKLVQRDKKKEKRQYSKLDDLNSYVNQSVLFTEVDSHESEIQENYSQFEANNESIMVEKPLPTNDCSFPVDEVILEDEVNPEDIDVEHLDMDPIDEIKLKFNL</sequence>
<keyword evidence="2" id="KW-0812">Transmembrane</keyword>
<dbReference type="GeneID" id="68099611"/>
<keyword evidence="2" id="KW-0472">Membrane</keyword>